<feature type="compositionally biased region" description="Basic and acidic residues" evidence="1">
    <location>
        <begin position="270"/>
        <end position="290"/>
    </location>
</feature>
<evidence type="ECO:0000313" key="4">
    <source>
        <dbReference type="Proteomes" id="UP000699462"/>
    </source>
</evidence>
<feature type="region of interest" description="Disordered" evidence="1">
    <location>
        <begin position="378"/>
        <end position="423"/>
    </location>
</feature>
<feature type="domain" description="CCDC43 PWI-like" evidence="2">
    <location>
        <begin position="10"/>
        <end position="77"/>
    </location>
</feature>
<proteinExistence type="predicted"/>
<dbReference type="Pfam" id="PF26091">
    <property type="entry name" value="PWI_CCDC43"/>
    <property type="match status" value="1"/>
</dbReference>
<dbReference type="EMBL" id="JTDF01008118">
    <property type="protein sequence ID" value="KAF8564656.1"/>
    <property type="molecule type" value="Genomic_DNA"/>
</dbReference>
<protein>
    <recommendedName>
        <fullName evidence="2">CCDC43 PWI-like domain-containing protein</fullName>
    </recommendedName>
</protein>
<sequence>MFQSGRADGSWLKSYLQQLPYDIDADVIAEYIMSIVQDTELSKDAMCSEISVILSAYLENDLCEKSTNDIVQHFTQNSHVDDSESKQVAANETGESDMISIEERMRILMQENYEEQVKVVVNQKRGFQCNRDACTTAVLRAAGVAGYQGDSDEEKNMEIAVTNAEFQAKQQLDAACGKLSSSLNDTPELVQDGSETDIDLDELESTSGYGKKDNVKPGTVEDALSVLNPSLFGSYCTAPVQPSCASTTRLLNSCPRPVSFDHPVRIPPSDNHDEMNLADEPKGKLDRPNRSDKIKKAIPASKHIAKVGAQAEARQKTDSKLSERSAKSETIRGVVRIRLDEMDAFLFSDSEGCVVTDATSAELPGGDNSQKNVIAAEPGAHQAVSNASMQRRAADNTNRVHRLEQATRRKQTTQKRTQKVERR</sequence>
<dbReference type="AlphaFoldDB" id="A0A8T0DBC3"/>
<evidence type="ECO:0000259" key="2">
    <source>
        <dbReference type="Pfam" id="PF26091"/>
    </source>
</evidence>
<organism evidence="3 4">
    <name type="scientific">Paragonimus westermani</name>
    <dbReference type="NCBI Taxonomy" id="34504"/>
    <lineage>
        <taxon>Eukaryota</taxon>
        <taxon>Metazoa</taxon>
        <taxon>Spiralia</taxon>
        <taxon>Lophotrochozoa</taxon>
        <taxon>Platyhelminthes</taxon>
        <taxon>Trematoda</taxon>
        <taxon>Digenea</taxon>
        <taxon>Plagiorchiida</taxon>
        <taxon>Troglotremata</taxon>
        <taxon>Troglotrematidae</taxon>
        <taxon>Paragonimus</taxon>
    </lineage>
</organism>
<feature type="compositionally biased region" description="Basic residues" evidence="1">
    <location>
        <begin position="408"/>
        <end position="417"/>
    </location>
</feature>
<accession>A0A8T0DBC3</accession>
<feature type="region of interest" description="Disordered" evidence="1">
    <location>
        <begin position="262"/>
        <end position="290"/>
    </location>
</feature>
<evidence type="ECO:0000256" key="1">
    <source>
        <dbReference type="SAM" id="MobiDB-lite"/>
    </source>
</evidence>
<dbReference type="OrthoDB" id="6271981at2759"/>
<keyword evidence="4" id="KW-1185">Reference proteome</keyword>
<feature type="region of interest" description="Disordered" evidence="1">
    <location>
        <begin position="306"/>
        <end position="328"/>
    </location>
</feature>
<feature type="compositionally biased region" description="Basic and acidic residues" evidence="1">
    <location>
        <begin position="313"/>
        <end position="328"/>
    </location>
</feature>
<dbReference type="InterPro" id="IPR058771">
    <property type="entry name" value="PWI_CCDC43"/>
</dbReference>
<reference evidence="3 4" key="1">
    <citation type="submission" date="2019-07" db="EMBL/GenBank/DDBJ databases">
        <title>Annotation for the trematode Paragonimus westermani.</title>
        <authorList>
            <person name="Choi Y.-J."/>
        </authorList>
    </citation>
    <scope>NUCLEOTIDE SEQUENCE [LARGE SCALE GENOMIC DNA]</scope>
    <source>
        <strain evidence="3">180907_Pwestermani</strain>
    </source>
</reference>
<dbReference type="Proteomes" id="UP000699462">
    <property type="component" value="Unassembled WGS sequence"/>
</dbReference>
<gene>
    <name evidence="3" type="ORF">P879_09284</name>
</gene>
<name>A0A8T0DBC3_9TREM</name>
<evidence type="ECO:0000313" key="3">
    <source>
        <dbReference type="EMBL" id="KAF8564656.1"/>
    </source>
</evidence>
<comment type="caution">
    <text evidence="3">The sequence shown here is derived from an EMBL/GenBank/DDBJ whole genome shotgun (WGS) entry which is preliminary data.</text>
</comment>